<evidence type="ECO:0000256" key="1">
    <source>
        <dbReference type="SAM" id="MobiDB-lite"/>
    </source>
</evidence>
<dbReference type="EMBL" id="GGEC01024815">
    <property type="protein sequence ID" value="MBX05299.1"/>
    <property type="molecule type" value="Transcribed_RNA"/>
</dbReference>
<accession>A0A2P2KHU6</accession>
<feature type="region of interest" description="Disordered" evidence="1">
    <location>
        <begin position="1"/>
        <end position="28"/>
    </location>
</feature>
<evidence type="ECO:0000313" key="2">
    <source>
        <dbReference type="EMBL" id="MBX05299.1"/>
    </source>
</evidence>
<sequence>MCSKKVPKSKCSNRERHHSIGEVSRHLV</sequence>
<reference evidence="2" key="1">
    <citation type="submission" date="2018-02" db="EMBL/GenBank/DDBJ databases">
        <title>Rhizophora mucronata_Transcriptome.</title>
        <authorList>
            <person name="Meera S.P."/>
            <person name="Sreeshan A."/>
            <person name="Augustine A."/>
        </authorList>
    </citation>
    <scope>NUCLEOTIDE SEQUENCE</scope>
    <source>
        <tissue evidence="2">Leaf</tissue>
    </source>
</reference>
<dbReference type="AlphaFoldDB" id="A0A2P2KHU6"/>
<name>A0A2P2KHU6_RHIMU</name>
<proteinExistence type="predicted"/>
<organism evidence="2">
    <name type="scientific">Rhizophora mucronata</name>
    <name type="common">Asiatic mangrove</name>
    <dbReference type="NCBI Taxonomy" id="61149"/>
    <lineage>
        <taxon>Eukaryota</taxon>
        <taxon>Viridiplantae</taxon>
        <taxon>Streptophyta</taxon>
        <taxon>Embryophyta</taxon>
        <taxon>Tracheophyta</taxon>
        <taxon>Spermatophyta</taxon>
        <taxon>Magnoliopsida</taxon>
        <taxon>eudicotyledons</taxon>
        <taxon>Gunneridae</taxon>
        <taxon>Pentapetalae</taxon>
        <taxon>rosids</taxon>
        <taxon>fabids</taxon>
        <taxon>Malpighiales</taxon>
        <taxon>Rhizophoraceae</taxon>
        <taxon>Rhizophora</taxon>
    </lineage>
</organism>
<protein>
    <submittedName>
        <fullName evidence="2">Uncharacterized protein</fullName>
    </submittedName>
</protein>
<feature type="compositionally biased region" description="Basic and acidic residues" evidence="1">
    <location>
        <begin position="12"/>
        <end position="28"/>
    </location>
</feature>